<reference evidence="2" key="1">
    <citation type="submission" date="2021-12" db="EMBL/GenBank/DDBJ databases">
        <title>Black yeast isolated from Biological Soil Crust.</title>
        <authorList>
            <person name="Kurbessoian T."/>
        </authorList>
    </citation>
    <scope>NUCLEOTIDE SEQUENCE</scope>
    <source>
        <strain evidence="2">CCFEE 5208</strain>
    </source>
</reference>
<protein>
    <recommendedName>
        <fullName evidence="4">Ig-like domain-containing protein</fullName>
    </recommendedName>
</protein>
<evidence type="ECO:0000313" key="3">
    <source>
        <dbReference type="Proteomes" id="UP001168146"/>
    </source>
</evidence>
<sequence length="376" mass="39937">MAFVRSVWTLLTVALIAEARRMPHKHEHEHQAVEVQRRQAGPPVMAAPRDVSASPTSLGSGVLALITPSPGASPIPVTMQSQIVMSYVPQFTLCELPPLAFLPTTPVPSPRPTTAPYHNYSISVPPGNGTCTTIYSETETMVCDTTLYGLATSYPVTDCAQDITFSSQYGYTLVPPTPTGNISSNATQAHPSGTAMSATAINATAMITPAPEIQTSTTYYLAPWQELTAATAPSDVIRKVCQTLANGTEECITEYQVWHTSLVTKTTTSTTTLNISTTIHGPSGVIVFETFVANVTEQVTTFSMTTTMEVEYETALTTTHMASASVSTAPTVYETLTFELASSTPEPTTTTTIHLTTTVHIGTTTVTATSSPTSTA</sequence>
<accession>A0AAN6FGW8</accession>
<dbReference type="AlphaFoldDB" id="A0AAN6FGW8"/>
<dbReference type="Proteomes" id="UP001168146">
    <property type="component" value="Unassembled WGS sequence"/>
</dbReference>
<keyword evidence="1" id="KW-0732">Signal</keyword>
<comment type="caution">
    <text evidence="2">The sequence shown here is derived from an EMBL/GenBank/DDBJ whole genome shotgun (WGS) entry which is preliminary data.</text>
</comment>
<proteinExistence type="predicted"/>
<dbReference type="EMBL" id="JASUXU010000047">
    <property type="protein sequence ID" value="KAK0316944.1"/>
    <property type="molecule type" value="Genomic_DNA"/>
</dbReference>
<gene>
    <name evidence="2" type="ORF">LTR82_012086</name>
</gene>
<evidence type="ECO:0000256" key="1">
    <source>
        <dbReference type="SAM" id="SignalP"/>
    </source>
</evidence>
<organism evidence="2 3">
    <name type="scientific">Friedmanniomyces endolithicus</name>
    <dbReference type="NCBI Taxonomy" id="329885"/>
    <lineage>
        <taxon>Eukaryota</taxon>
        <taxon>Fungi</taxon>
        <taxon>Dikarya</taxon>
        <taxon>Ascomycota</taxon>
        <taxon>Pezizomycotina</taxon>
        <taxon>Dothideomycetes</taxon>
        <taxon>Dothideomycetidae</taxon>
        <taxon>Mycosphaerellales</taxon>
        <taxon>Teratosphaeriaceae</taxon>
        <taxon>Friedmanniomyces</taxon>
    </lineage>
</organism>
<name>A0AAN6FGW8_9PEZI</name>
<evidence type="ECO:0000313" key="2">
    <source>
        <dbReference type="EMBL" id="KAK0316944.1"/>
    </source>
</evidence>
<feature type="signal peptide" evidence="1">
    <location>
        <begin position="1"/>
        <end position="19"/>
    </location>
</feature>
<evidence type="ECO:0008006" key="4">
    <source>
        <dbReference type="Google" id="ProtNLM"/>
    </source>
</evidence>
<feature type="chain" id="PRO_5042974782" description="Ig-like domain-containing protein" evidence="1">
    <location>
        <begin position="20"/>
        <end position="376"/>
    </location>
</feature>